<dbReference type="GO" id="GO:0033194">
    <property type="term" value="P:response to hydroperoxide"/>
    <property type="evidence" value="ECO:0007669"/>
    <property type="project" value="TreeGrafter"/>
</dbReference>
<evidence type="ECO:0000313" key="3">
    <source>
        <dbReference type="Proteomes" id="UP000016638"/>
    </source>
</evidence>
<dbReference type="PANTHER" id="PTHR30283">
    <property type="entry name" value="PEROXIDE STRESS RESPONSE PROTEIN YAAA"/>
    <property type="match status" value="1"/>
</dbReference>
<dbReference type="PATRIC" id="fig|1125712.3.peg.1513"/>
<dbReference type="HAMAP" id="MF_00652">
    <property type="entry name" value="UPF0246"/>
    <property type="match status" value="1"/>
</dbReference>
<reference evidence="2 3" key="1">
    <citation type="submission" date="2013-08" db="EMBL/GenBank/DDBJ databases">
        <authorList>
            <person name="Durkin A.S."/>
            <person name="Haft D.R."/>
            <person name="McCorrison J."/>
            <person name="Torralba M."/>
            <person name="Gillis M."/>
            <person name="Haft D.H."/>
            <person name="Methe B."/>
            <person name="Sutton G."/>
            <person name="Nelson K.E."/>
        </authorList>
    </citation>
    <scope>NUCLEOTIDE SEQUENCE [LARGE SCALE GENOMIC DNA]</scope>
    <source>
        <strain evidence="2 3">F0195</strain>
    </source>
</reference>
<evidence type="ECO:0000256" key="1">
    <source>
        <dbReference type="HAMAP-Rule" id="MF_00652"/>
    </source>
</evidence>
<dbReference type="Proteomes" id="UP000016638">
    <property type="component" value="Unassembled WGS sequence"/>
</dbReference>
<dbReference type="eggNOG" id="COG3022">
    <property type="taxonomic scope" value="Bacteria"/>
</dbReference>
<dbReference type="OrthoDB" id="3210767at2"/>
<dbReference type="STRING" id="1125712.HMPREF1316_1801"/>
<organism evidence="2 3">
    <name type="scientific">Olsenella profusa F0195</name>
    <dbReference type="NCBI Taxonomy" id="1125712"/>
    <lineage>
        <taxon>Bacteria</taxon>
        <taxon>Bacillati</taxon>
        <taxon>Actinomycetota</taxon>
        <taxon>Coriobacteriia</taxon>
        <taxon>Coriobacteriales</taxon>
        <taxon>Atopobiaceae</taxon>
        <taxon>Olsenella</taxon>
    </lineage>
</organism>
<name>U2UXS2_9ACTN</name>
<dbReference type="EMBL" id="AWEZ01000050">
    <property type="protein sequence ID" value="ERL07897.1"/>
    <property type="molecule type" value="Genomic_DNA"/>
</dbReference>
<dbReference type="InterPro" id="IPR005583">
    <property type="entry name" value="YaaA"/>
</dbReference>
<dbReference type="GO" id="GO:0005829">
    <property type="term" value="C:cytosol"/>
    <property type="evidence" value="ECO:0007669"/>
    <property type="project" value="TreeGrafter"/>
</dbReference>
<dbReference type="RefSeq" id="WP_021726407.1">
    <property type="nucleotide sequence ID" value="NZ_AWEZ01000050.1"/>
</dbReference>
<sequence>MGFRIIVSPAKRMLVSGDEPCATQRPRLLGEALVLAGELRSLGRAEAQRIWRCSDRLADEAWARTQALPDELHRDPAALTPAACAYQGIQYTHLAAGVMDTVQLGWLEHHLRILSGLYGILRPLDGVAPYRLEMQAKLPVGGARDLYEFWGGRLYDAIACEPQVTTIVNVASVEYARTIVPHVLPDGPQLLTCFFGTIRPRDGRLLQGSTEAKAARGSLVRWAAERQLGDVRELRSFSERGYAFSPQRSTDDVWVFGRA</sequence>
<proteinExistence type="inferred from homology"/>
<keyword evidence="3" id="KW-1185">Reference proteome</keyword>
<accession>U2UXS2</accession>
<comment type="similarity">
    <text evidence="1">Belongs to the UPF0246 family.</text>
</comment>
<gene>
    <name evidence="2" type="ORF">HMPREF1316_1801</name>
</gene>
<dbReference type="AlphaFoldDB" id="U2UXS2"/>
<comment type="caution">
    <text evidence="2">The sequence shown here is derived from an EMBL/GenBank/DDBJ whole genome shotgun (WGS) entry which is preliminary data.</text>
</comment>
<dbReference type="PANTHER" id="PTHR30283:SF4">
    <property type="entry name" value="PEROXIDE STRESS RESISTANCE PROTEIN YAAA"/>
    <property type="match status" value="1"/>
</dbReference>
<evidence type="ECO:0000313" key="2">
    <source>
        <dbReference type="EMBL" id="ERL07897.1"/>
    </source>
</evidence>
<dbReference type="Pfam" id="PF03883">
    <property type="entry name" value="H2O2_YaaD"/>
    <property type="match status" value="1"/>
</dbReference>
<protein>
    <recommendedName>
        <fullName evidence="1">UPF0246 protein HMPREF1316_1801</fullName>
    </recommendedName>
</protein>